<sequence length="99" mass="9809">MGVKNFQISLSATQVDCQPFTLHGVFTENGVGVPGVTIMLTITAPATVSPALVTTGAGGTFSATVSGTPPGQPVTITATSVAVDGIPSVSTSHTFTCSL</sequence>
<gene>
    <name evidence="1" type="ORF">F7731_11565</name>
</gene>
<dbReference type="RefSeq" id="WP_151534938.1">
    <property type="nucleotide sequence ID" value="NZ_WBOS01000004.1"/>
</dbReference>
<evidence type="ECO:0000313" key="2">
    <source>
        <dbReference type="Proteomes" id="UP000481030"/>
    </source>
</evidence>
<dbReference type="EMBL" id="WBOS01000004">
    <property type="protein sequence ID" value="KAB2336134.1"/>
    <property type="molecule type" value="Genomic_DNA"/>
</dbReference>
<dbReference type="InterPro" id="IPR013783">
    <property type="entry name" value="Ig-like_fold"/>
</dbReference>
<organism evidence="1 2">
    <name type="scientific">Cytobacillus depressus</name>
    <dbReference type="NCBI Taxonomy" id="1602942"/>
    <lineage>
        <taxon>Bacteria</taxon>
        <taxon>Bacillati</taxon>
        <taxon>Bacillota</taxon>
        <taxon>Bacilli</taxon>
        <taxon>Bacillales</taxon>
        <taxon>Bacillaceae</taxon>
        <taxon>Cytobacillus</taxon>
    </lineage>
</organism>
<dbReference type="Gene3D" id="2.60.40.10">
    <property type="entry name" value="Immunoglobulins"/>
    <property type="match status" value="1"/>
</dbReference>
<dbReference type="Proteomes" id="UP000481030">
    <property type="component" value="Unassembled WGS sequence"/>
</dbReference>
<accession>A0A6L3V4T2</accession>
<protein>
    <recommendedName>
        <fullName evidence="3">Big-1 domain-containing protein</fullName>
    </recommendedName>
</protein>
<dbReference type="AlphaFoldDB" id="A0A6L3V4T2"/>
<dbReference type="InterPro" id="IPR008964">
    <property type="entry name" value="Invasin/intimin_cell_adhesion"/>
</dbReference>
<keyword evidence="2" id="KW-1185">Reference proteome</keyword>
<dbReference type="SUPFAM" id="SSF49373">
    <property type="entry name" value="Invasin/intimin cell-adhesion fragments"/>
    <property type="match status" value="1"/>
</dbReference>
<evidence type="ECO:0000313" key="1">
    <source>
        <dbReference type="EMBL" id="KAB2336134.1"/>
    </source>
</evidence>
<proteinExistence type="predicted"/>
<comment type="caution">
    <text evidence="1">The sequence shown here is derived from an EMBL/GenBank/DDBJ whole genome shotgun (WGS) entry which is preliminary data.</text>
</comment>
<name>A0A6L3V4T2_9BACI</name>
<evidence type="ECO:0008006" key="3">
    <source>
        <dbReference type="Google" id="ProtNLM"/>
    </source>
</evidence>
<reference evidence="1 2" key="1">
    <citation type="journal article" date="2016" name="Antonie Van Leeuwenhoek">
        <title>Bacillus depressus sp. nov., isolated from soil of a sunflower field.</title>
        <authorList>
            <person name="Wei X."/>
            <person name="Xin D."/>
            <person name="Xin Y."/>
            <person name="Zhang H."/>
            <person name="Wang T."/>
            <person name="Zhang J."/>
        </authorList>
    </citation>
    <scope>NUCLEOTIDE SEQUENCE [LARGE SCALE GENOMIC DNA]</scope>
    <source>
        <strain evidence="1 2">BZ1</strain>
    </source>
</reference>